<evidence type="ECO:0000313" key="6">
    <source>
        <dbReference type="EMBL" id="MFC5407135.1"/>
    </source>
</evidence>
<feature type="domain" description="Band 7" evidence="5">
    <location>
        <begin position="25"/>
        <end position="203"/>
    </location>
</feature>
<dbReference type="EMBL" id="JBHSMI010000067">
    <property type="protein sequence ID" value="MFC5407135.1"/>
    <property type="molecule type" value="Genomic_DNA"/>
</dbReference>
<dbReference type="Proteomes" id="UP001596113">
    <property type="component" value="Unassembled WGS sequence"/>
</dbReference>
<dbReference type="Gene3D" id="3.30.479.30">
    <property type="entry name" value="Band 7 domain"/>
    <property type="match status" value="1"/>
</dbReference>
<evidence type="ECO:0000256" key="3">
    <source>
        <dbReference type="ARBA" id="ARBA00023136"/>
    </source>
</evidence>
<dbReference type="Pfam" id="PF15975">
    <property type="entry name" value="Flot"/>
    <property type="match status" value="1"/>
</dbReference>
<evidence type="ECO:0000256" key="1">
    <source>
        <dbReference type="ARBA" id="ARBA00004370"/>
    </source>
</evidence>
<keyword evidence="4" id="KW-1133">Transmembrane helix</keyword>
<proteinExistence type="inferred from homology"/>
<keyword evidence="4" id="KW-0812">Transmembrane</keyword>
<dbReference type="CDD" id="cd03399">
    <property type="entry name" value="SPFH_flotillin"/>
    <property type="match status" value="1"/>
</dbReference>
<name>A0ABW0I3J1_9BACL</name>
<comment type="subcellular location">
    <subcellularLocation>
        <location evidence="1">Membrane</location>
    </subcellularLocation>
</comment>
<feature type="transmembrane region" description="Helical" evidence="4">
    <location>
        <begin position="6"/>
        <end position="27"/>
    </location>
</feature>
<sequence length="501" mass="54806">MDIQVLTGPVILVAVLIVLALAFWARYKTVGAEKAMIVTGSFLGGKHIAGDDNGRRLKIIRGGGTFILPIFQQYEFISLNSHKLEIKTPEVYTKQGVPVMADGIAIVKIDGTIEGISTAAEQFMGKSTEDLQNEAREVLEGHLRAILGAMTVEEIYQKRDVFSTKVLEVSQTDLDKMGLRIVSFNIRDVRDKNGYLEALGQPQIAAVKRDAEIAKAHADRDARVKRASADQEAQKAELERDTLVAESEKNKAMSVAQFKKEQDVAKAEADQAYSIQEARSKRVVMEEQMQVEIVKRERESDIKMKEIQIREREYAAEIVKKAEAERIAVIQAAEADKERRILEADANKYVIETQAAAERSKGTAEADISRAKGTAEADIIRLQGFAEAEAKEKLAEAFEKFGQAAILEMIVKMLPDLAGKIAEPMGHIEKITVVDAGGNGGGATKVSKYLTELMATAPDMLKSVSGIDVEKLINGFAQRSSAAASPVAEVKAKVETAETTE</sequence>
<dbReference type="Pfam" id="PF01145">
    <property type="entry name" value="Band_7"/>
    <property type="match status" value="1"/>
</dbReference>
<accession>A0ABW0I3J1</accession>
<comment type="similarity">
    <text evidence="2">Belongs to the band 7/mec-2 family. Flotillin subfamily.</text>
</comment>
<comment type="caution">
    <text evidence="6">The sequence shown here is derived from an EMBL/GenBank/DDBJ whole genome shotgun (WGS) entry which is preliminary data.</text>
</comment>
<reference evidence="7" key="1">
    <citation type="journal article" date="2019" name="Int. J. Syst. Evol. Microbiol.">
        <title>The Global Catalogue of Microorganisms (GCM) 10K type strain sequencing project: providing services to taxonomists for standard genome sequencing and annotation.</title>
        <authorList>
            <consortium name="The Broad Institute Genomics Platform"/>
            <consortium name="The Broad Institute Genome Sequencing Center for Infectious Disease"/>
            <person name="Wu L."/>
            <person name="Ma J."/>
        </authorList>
    </citation>
    <scope>NUCLEOTIDE SEQUENCE [LARGE SCALE GENOMIC DNA]</scope>
    <source>
        <strain evidence="7">CGMCC 1.18575</strain>
    </source>
</reference>
<evidence type="ECO:0000256" key="4">
    <source>
        <dbReference type="SAM" id="Phobius"/>
    </source>
</evidence>
<evidence type="ECO:0000256" key="2">
    <source>
        <dbReference type="ARBA" id="ARBA00007161"/>
    </source>
</evidence>
<keyword evidence="7" id="KW-1185">Reference proteome</keyword>
<keyword evidence="3 4" id="KW-0472">Membrane</keyword>
<dbReference type="SMART" id="SM00244">
    <property type="entry name" value="PHB"/>
    <property type="match status" value="1"/>
</dbReference>
<dbReference type="InterPro" id="IPR031905">
    <property type="entry name" value="Flotillin_C"/>
</dbReference>
<dbReference type="InterPro" id="IPR027705">
    <property type="entry name" value="Flotillin_fam"/>
</dbReference>
<protein>
    <submittedName>
        <fullName evidence="6">Flotillin family protein</fullName>
    </submittedName>
</protein>
<dbReference type="SUPFAM" id="SSF117892">
    <property type="entry name" value="Band 7/SPFH domain"/>
    <property type="match status" value="1"/>
</dbReference>
<dbReference type="PANTHER" id="PTHR13806">
    <property type="entry name" value="FLOTILLIN-RELATED"/>
    <property type="match status" value="1"/>
</dbReference>
<evidence type="ECO:0000259" key="5">
    <source>
        <dbReference type="SMART" id="SM00244"/>
    </source>
</evidence>
<gene>
    <name evidence="6" type="ORF">ACFPOF_30785</name>
</gene>
<dbReference type="InterPro" id="IPR036013">
    <property type="entry name" value="Band_7/SPFH_dom_sf"/>
</dbReference>
<dbReference type="RefSeq" id="WP_378139525.1">
    <property type="nucleotide sequence ID" value="NZ_JBHSMI010000067.1"/>
</dbReference>
<dbReference type="InterPro" id="IPR001107">
    <property type="entry name" value="Band_7"/>
</dbReference>
<organism evidence="6 7">
    <name type="scientific">Cohnella soli</name>
    <dbReference type="NCBI Taxonomy" id="425005"/>
    <lineage>
        <taxon>Bacteria</taxon>
        <taxon>Bacillati</taxon>
        <taxon>Bacillota</taxon>
        <taxon>Bacilli</taxon>
        <taxon>Bacillales</taxon>
        <taxon>Paenibacillaceae</taxon>
        <taxon>Cohnella</taxon>
    </lineage>
</organism>
<evidence type="ECO:0000313" key="7">
    <source>
        <dbReference type="Proteomes" id="UP001596113"/>
    </source>
</evidence>
<dbReference type="PANTHER" id="PTHR13806:SF46">
    <property type="entry name" value="FLOTILLIN-1-RELATED"/>
    <property type="match status" value="1"/>
</dbReference>